<name>A0A3A9VUD3_9ACTN</name>
<dbReference type="Proteomes" id="UP000275024">
    <property type="component" value="Unassembled WGS sequence"/>
</dbReference>
<organism evidence="2 5">
    <name type="scientific">Streptomyces radicis</name>
    <dbReference type="NCBI Taxonomy" id="1750517"/>
    <lineage>
        <taxon>Bacteria</taxon>
        <taxon>Bacillati</taxon>
        <taxon>Actinomycetota</taxon>
        <taxon>Actinomycetes</taxon>
        <taxon>Kitasatosporales</taxon>
        <taxon>Streptomycetaceae</taxon>
        <taxon>Streptomyces</taxon>
    </lineage>
</organism>
<evidence type="ECO:0000259" key="1">
    <source>
        <dbReference type="PROSITE" id="PS50837"/>
    </source>
</evidence>
<evidence type="ECO:0000313" key="3">
    <source>
        <dbReference type="EMBL" id="RKN15573.1"/>
    </source>
</evidence>
<evidence type="ECO:0000313" key="5">
    <source>
        <dbReference type="Proteomes" id="UP000275024"/>
    </source>
</evidence>
<dbReference type="InterPro" id="IPR027417">
    <property type="entry name" value="P-loop_NTPase"/>
</dbReference>
<gene>
    <name evidence="3" type="ORF">D7318_27225</name>
    <name evidence="2" type="ORF">D7319_27820</name>
</gene>
<accession>A0A3A9VUD3</accession>
<dbReference type="Pfam" id="PF05729">
    <property type="entry name" value="NACHT"/>
    <property type="match status" value="1"/>
</dbReference>
<comment type="caution">
    <text evidence="2">The sequence shown here is derived from an EMBL/GenBank/DDBJ whole genome shotgun (WGS) entry which is preliminary data.</text>
</comment>
<evidence type="ECO:0000313" key="4">
    <source>
        <dbReference type="Proteomes" id="UP000268652"/>
    </source>
</evidence>
<reference evidence="4 5" key="1">
    <citation type="submission" date="2018-09" db="EMBL/GenBank/DDBJ databases">
        <title>Streptomyces sp. nov. DS1-2, an endophytic actinomycete isolated from roots of Dendrobium scabrilingue.</title>
        <authorList>
            <person name="Kuncharoen N."/>
            <person name="Kudo T."/>
            <person name="Ohkuma M."/>
            <person name="Yuki M."/>
            <person name="Tanasupawat S."/>
        </authorList>
    </citation>
    <scope>NUCLEOTIDE SEQUENCE [LARGE SCALE GENOMIC DNA]</scope>
    <source>
        <strain evidence="2 5">AZ1-7</strain>
        <strain evidence="3 4">DS1-2</strain>
    </source>
</reference>
<feature type="domain" description="NACHT" evidence="1">
    <location>
        <begin position="308"/>
        <end position="436"/>
    </location>
</feature>
<dbReference type="Gene3D" id="3.40.50.300">
    <property type="entry name" value="P-loop containing nucleotide triphosphate hydrolases"/>
    <property type="match status" value="1"/>
</dbReference>
<dbReference type="Proteomes" id="UP000268652">
    <property type="component" value="Unassembled WGS sequence"/>
</dbReference>
<proteinExistence type="predicted"/>
<sequence>MGPGLDPDRAAEILVGGPGQDVDERGSGYRVTAGMVLTAAHVVGDAGTVRVRFRADRPGAWTAEGVVLWRDPGIDVAVVALPESGRPEGPVAPVRYGRVGERDGDLACSALGFPRHRLRADADAGTWYRDSSHVRGVASPWSNLRESTLSLRVPPPEHDPDPRVSPWQGMSGAAVWSEGRLIGIVRRHHRSDGLGELAAGRVDTWYERLDAARLAELALFLGLPPAGQLTEVGPAPGPEALREESLRALLTAERAAAAAPSYRLAGHPAPRADPVHVPQRLMREGGQGNGTGLAAERVPAALAVATHRHLLIEGVSGAGKSTFVRHLVTTLATARLTGRSPGEPVAVAVPAAHLTGDAPLPSLLRRSVRARLSVRLTRELPDDLFERAPGGDPWLLLIDGLDEIADPVDRERVVASIAADARGPESPYRWIVTTRPLRAEAREPLAEAGFGRFTLAPFDDDEVRALARGWLADPGGHPPSDVDERVPERVDERVDAFLRQVAENGLRQLVRTPLLATLTLDIHRRAERAEGAEGAGAPALPSGRAGLYREFIAHLLAGREGEAERRAAFRSAAVAVGLGAAAAEWLLDHRVALFQHLAAVAPVDDPALLAAAVDWTRRGVPGSSDFLVGWPELVAGLLTGSGLFTLDEESGAPTWRHRSFPEYLAARLAADELPHDWPGAAPGADALLRRALAGAGQEQAVLTVACWAERPGTSAERLLAFLADASDDFDPHALSRGGGIVMGDDSTRLDAHAALAGRLLAEGVAASAPLAERVVSRLLERARSRFTGDHFCRIIAAQPRRDRARSALGDMAHDERLPAAARADAVVTLGRVFGPRPLRAAVGPLLELAEPAQYNESGPRGNLSVGVSDVRALVAHKLSRLGGAARPEVNALLDRLVLPDGDAWARCLAAEAAVAVGEPDRALSFLTPHRPERGWLYAREVAVLLRAGARTRADGVVEEMFAAHASEGPWLTRDFEGQIVGVVESYRAAGHVATARAIADSAVAATGGRARAASLAALSLAGHPAPATEALTGFAEGTVEGSAEAGHGIAELDDWLALARSLWEQGLTDEVRAALDTLMRGRVTASPATALTLARLLRDAADGRHRELLRWLARHADPQIRREAAMDLVESDDRQTGVDALVELSRGELQDTAESLDVVRGLLAVDARQAGVELLLRLVERPPTDVWNARTEAFDLLCRVRPAEGRRALLELARARGLVGGERLGVARILLRLGERAAAAALAGDVVGGAAGGEDVEVGEVMAALDVLVAAGDAERAATASAAALRGAASAATGRGMTLRIKRQLLAAAELLVGGGADHAAERLLDEAAAHADGDDVDRRIADALRHLRERSGRYGGA</sequence>
<dbReference type="SUPFAM" id="SSF52540">
    <property type="entry name" value="P-loop containing nucleoside triphosphate hydrolases"/>
    <property type="match status" value="1"/>
</dbReference>
<dbReference type="SUPFAM" id="SSF50494">
    <property type="entry name" value="Trypsin-like serine proteases"/>
    <property type="match status" value="1"/>
</dbReference>
<dbReference type="OrthoDB" id="3440566at2"/>
<dbReference type="EMBL" id="RBDY01000032">
    <property type="protein sequence ID" value="RKN15573.1"/>
    <property type="molecule type" value="Genomic_DNA"/>
</dbReference>
<dbReference type="PROSITE" id="PS50837">
    <property type="entry name" value="NACHT"/>
    <property type="match status" value="1"/>
</dbReference>
<dbReference type="Pfam" id="PF13365">
    <property type="entry name" value="Trypsin_2"/>
    <property type="match status" value="1"/>
</dbReference>
<dbReference type="InterPro" id="IPR009003">
    <property type="entry name" value="Peptidase_S1_PA"/>
</dbReference>
<dbReference type="Gene3D" id="2.40.10.120">
    <property type="match status" value="1"/>
</dbReference>
<evidence type="ECO:0000313" key="2">
    <source>
        <dbReference type="EMBL" id="RKN04615.1"/>
    </source>
</evidence>
<protein>
    <submittedName>
        <fullName evidence="2">NACHT domain-containing protein</fullName>
    </submittedName>
</protein>
<dbReference type="EMBL" id="RBDX01000034">
    <property type="protein sequence ID" value="RKN04615.1"/>
    <property type="molecule type" value="Genomic_DNA"/>
</dbReference>
<dbReference type="RefSeq" id="WP_120699879.1">
    <property type="nucleotide sequence ID" value="NZ_RBDX01000034.1"/>
</dbReference>
<keyword evidence="4" id="KW-1185">Reference proteome</keyword>
<dbReference type="InterPro" id="IPR007111">
    <property type="entry name" value="NACHT_NTPase"/>
</dbReference>